<feature type="chain" id="PRO_5021219077" evidence="1">
    <location>
        <begin position="22"/>
        <end position="830"/>
    </location>
</feature>
<keyword evidence="2" id="KW-0176">Collagen</keyword>
<dbReference type="Pfam" id="PF18939">
    <property type="entry name" value="DUF5686"/>
    <property type="match status" value="1"/>
</dbReference>
<dbReference type="RefSeq" id="WP_141429620.1">
    <property type="nucleotide sequence ID" value="NZ_AP019736.1"/>
</dbReference>
<dbReference type="AlphaFoldDB" id="A0A4Y1X531"/>
<organism evidence="2 3">
    <name type="scientific">Alistipes dispar</name>
    <dbReference type="NCBI Taxonomy" id="2585119"/>
    <lineage>
        <taxon>Bacteria</taxon>
        <taxon>Pseudomonadati</taxon>
        <taxon>Bacteroidota</taxon>
        <taxon>Bacteroidia</taxon>
        <taxon>Bacteroidales</taxon>
        <taxon>Rikenellaceae</taxon>
        <taxon>Alistipes</taxon>
    </lineage>
</organism>
<evidence type="ECO:0000313" key="3">
    <source>
        <dbReference type="Proteomes" id="UP000319374"/>
    </source>
</evidence>
<dbReference type="Proteomes" id="UP000319374">
    <property type="component" value="Chromosome"/>
</dbReference>
<feature type="signal peptide" evidence="1">
    <location>
        <begin position="1"/>
        <end position="21"/>
    </location>
</feature>
<gene>
    <name evidence="2" type="ORF">A5CPEGH6_20860</name>
</gene>
<keyword evidence="3" id="KW-1185">Reference proteome</keyword>
<evidence type="ECO:0000313" key="2">
    <source>
        <dbReference type="EMBL" id="BBL07448.1"/>
    </source>
</evidence>
<dbReference type="KEGG" id="ada:A5CPEGH6_20860"/>
<keyword evidence="1" id="KW-0732">Signal</keyword>
<dbReference type="SUPFAM" id="SSF49464">
    <property type="entry name" value="Carboxypeptidase regulatory domain-like"/>
    <property type="match status" value="1"/>
</dbReference>
<dbReference type="GeneID" id="98674073"/>
<dbReference type="EMBL" id="AP019736">
    <property type="protein sequence ID" value="BBL07448.1"/>
    <property type="molecule type" value="Genomic_DNA"/>
</dbReference>
<dbReference type="InterPro" id="IPR008969">
    <property type="entry name" value="CarboxyPept-like_regulatory"/>
</dbReference>
<reference evidence="3" key="1">
    <citation type="submission" date="2019-06" db="EMBL/GenBank/DDBJ databases">
        <title>Alistipes onderdonkii subsp. vulgaris subsp. nov., Alistipes dispar sp. nov. and Alistipes communis sp. nov., isolated from human faeces, and creation of Alistipes onderdonkii subsp. onderdonkii subsp. nov.</title>
        <authorList>
            <person name="Sakamoto M."/>
            <person name="Ikeyama N."/>
            <person name="Ogata Y."/>
            <person name="Suda W."/>
            <person name="Iino T."/>
            <person name="Hattori M."/>
            <person name="Ohkuma M."/>
        </authorList>
    </citation>
    <scope>NUCLEOTIDE SEQUENCE [LARGE SCALE GENOMIC DNA]</scope>
    <source>
        <strain evidence="3">5CPEGH6</strain>
    </source>
</reference>
<dbReference type="InterPro" id="IPR043741">
    <property type="entry name" value="DUF5686"/>
</dbReference>
<dbReference type="Gene3D" id="2.60.40.1120">
    <property type="entry name" value="Carboxypeptidase-like, regulatory domain"/>
    <property type="match status" value="1"/>
</dbReference>
<sequence length="830" mass="93525">MTCRRIILLAAAALWTAGAVAQSTRVRGRVTDASTGLPLQFASVVFSGTTVGITTDEQGIYALETRDTTARIEVSIVGYAPQSRRVERGTFSQVDFALDPVRFDIGQVVITPGDNPAHPILEEVVRRRPQNDPEHYDTYSCSTYTKMELDLTNLRPSFRSKRLQRNFGFIFSYMDTSALTGAAYLPAMISESSAELYHSRSPQFTREVIRASRISGVENSEAVAQFTGGMHGDVNFYDNFIDLFDVRFASPLASGGRTYYDYFLVDSLDVKGRKTYKIRFHPKRLTTPVLDGEIHIDSATYALQSASVRMPRGVNVNWIRHLRIDNENRLTENGRWFRLRDRVSAEFSLTTADSSKLVSFIGTREIAYSDVRIDEPIPDEVLRMDNRVQIAGGNPNRRDEAYWEAVRPYTLSERERGIYAMVDSVQRVPLYRNIYTLVNTILVGHWNTKYIGIGPYYKIASFNKLEGFRMQLGGRTTTEVSRRVRLSGYAAYGTRDGRFKGGGSIEAVFGRTLTRKLTLSGRHDVLQLGAGDNALTESNILSSILSRGDQRLSMVNRGEADYEHEWRHGVTARLGARLQRVYSNRYVPMIRPDGTPANSISDAALRAELRFAKDETVYRMPFDKQSLGSKYPVVTLSAAIGIPGLLPGASEYYRFEGGIRYRPELPPIGYSTITVRGGHIVGTVPYPLLKLHEGNGTYFYDPYAFSCMDYYEFASDSWVAWFYEHHFNGLLLGRLPLIKKLRWREVLVFKGVWGTLSHRNDGSRPGSGAPLLFPAGMSSVSTPYLEAGFGVENIFRLLRIDCIWRLTHREPVAGEEVQRFAVNLGVQLKF</sequence>
<proteinExistence type="predicted"/>
<name>A0A4Y1X531_9BACT</name>
<protein>
    <submittedName>
        <fullName evidence="2">Collagen-binding protein</fullName>
    </submittedName>
</protein>
<accession>A0A4Y1X531</accession>
<dbReference type="OrthoDB" id="983143at2"/>
<dbReference type="Pfam" id="PF13715">
    <property type="entry name" value="CarbopepD_reg_2"/>
    <property type="match status" value="1"/>
</dbReference>
<evidence type="ECO:0000256" key="1">
    <source>
        <dbReference type="SAM" id="SignalP"/>
    </source>
</evidence>